<feature type="transmembrane region" description="Helical" evidence="1">
    <location>
        <begin position="31"/>
        <end position="53"/>
    </location>
</feature>
<dbReference type="RefSeq" id="WP_106186689.1">
    <property type="nucleotide sequence ID" value="NZ_PVTF01000002.1"/>
</dbReference>
<gene>
    <name evidence="3" type="ORF">CLV43_102722</name>
</gene>
<name>A0A2T0THI6_9PSEU</name>
<dbReference type="OrthoDB" id="3685619at2"/>
<dbReference type="NCBIfam" id="NF042915">
    <property type="entry name" value="MAB_1171c_fam"/>
    <property type="match status" value="1"/>
</dbReference>
<dbReference type="AlphaFoldDB" id="A0A2T0THI6"/>
<feature type="transmembrane region" description="Helical" evidence="1">
    <location>
        <begin position="95"/>
        <end position="113"/>
    </location>
</feature>
<evidence type="ECO:0000256" key="1">
    <source>
        <dbReference type="SAM" id="Phobius"/>
    </source>
</evidence>
<feature type="transmembrane region" description="Helical" evidence="1">
    <location>
        <begin position="159"/>
        <end position="177"/>
    </location>
</feature>
<proteinExistence type="predicted"/>
<dbReference type="InterPro" id="IPR046675">
    <property type="entry name" value="DUF6545"/>
</dbReference>
<feature type="transmembrane region" description="Helical" evidence="1">
    <location>
        <begin position="202"/>
        <end position="224"/>
    </location>
</feature>
<keyword evidence="4" id="KW-1185">Reference proteome</keyword>
<keyword evidence="1" id="KW-0812">Transmembrane</keyword>
<accession>A0A2T0THI6</accession>
<feature type="domain" description="DUF6545" evidence="2">
    <location>
        <begin position="223"/>
        <end position="357"/>
    </location>
</feature>
<evidence type="ECO:0000313" key="4">
    <source>
        <dbReference type="Proteomes" id="UP000239494"/>
    </source>
</evidence>
<feature type="transmembrane region" description="Helical" evidence="1">
    <location>
        <begin position="65"/>
        <end position="83"/>
    </location>
</feature>
<evidence type="ECO:0000313" key="3">
    <source>
        <dbReference type="EMBL" id="PRY45157.1"/>
    </source>
</evidence>
<sequence>MAELLRQYGPAALAWALVLTRRRHEDGARRSVRWVLLGFAVSLTVLTPAVYAAGAAVGVPDLARLVGHAAMLVVVWAGVEFTARMNGMSRGPRWHARWVVGWFAVMCAMFALAPDLRPQSPWILEYCVVYLVAQGPGLVRIARQCARYAGLTAEPVLRLGLRLIAAGALGSLLYLVHKVLRTAISRFDIAYPLSHAVVTNKVLPTASTVLVLLGAGIPAAAGWARRYRLHRRLGPLWTALYRAEPSIALEPPALPDLLVVRRLRPRLYRRVIEIRDGLLALQPYRTREVAEAAREHARLTGLTGERSEVAVEAMTVAIALRSRAAGDPPGTPEVPISGGGNLDSDTAFLSEVSAAFRAYEGAVSRSAPGPRV</sequence>
<dbReference type="Proteomes" id="UP000239494">
    <property type="component" value="Unassembled WGS sequence"/>
</dbReference>
<feature type="transmembrane region" description="Helical" evidence="1">
    <location>
        <begin position="119"/>
        <end position="139"/>
    </location>
</feature>
<comment type="caution">
    <text evidence="3">The sequence shown here is derived from an EMBL/GenBank/DDBJ whole genome shotgun (WGS) entry which is preliminary data.</text>
</comment>
<evidence type="ECO:0000259" key="2">
    <source>
        <dbReference type="Pfam" id="PF20182"/>
    </source>
</evidence>
<keyword evidence="1" id="KW-0472">Membrane</keyword>
<dbReference type="EMBL" id="PVTF01000002">
    <property type="protein sequence ID" value="PRY45157.1"/>
    <property type="molecule type" value="Genomic_DNA"/>
</dbReference>
<dbReference type="InterPro" id="IPR050039">
    <property type="entry name" value="MAB_1171c-like"/>
</dbReference>
<dbReference type="Pfam" id="PF20182">
    <property type="entry name" value="DUF6545"/>
    <property type="match status" value="1"/>
</dbReference>
<protein>
    <recommendedName>
        <fullName evidence="2">DUF6545 domain-containing protein</fullName>
    </recommendedName>
</protein>
<keyword evidence="1" id="KW-1133">Transmembrane helix</keyword>
<organism evidence="3 4">
    <name type="scientific">Umezawaea tangerina</name>
    <dbReference type="NCBI Taxonomy" id="84725"/>
    <lineage>
        <taxon>Bacteria</taxon>
        <taxon>Bacillati</taxon>
        <taxon>Actinomycetota</taxon>
        <taxon>Actinomycetes</taxon>
        <taxon>Pseudonocardiales</taxon>
        <taxon>Pseudonocardiaceae</taxon>
        <taxon>Umezawaea</taxon>
    </lineage>
</organism>
<reference evidence="3 4" key="1">
    <citation type="submission" date="2018-03" db="EMBL/GenBank/DDBJ databases">
        <title>Genomic Encyclopedia of Archaeal and Bacterial Type Strains, Phase II (KMG-II): from individual species to whole genera.</title>
        <authorList>
            <person name="Goeker M."/>
        </authorList>
    </citation>
    <scope>NUCLEOTIDE SEQUENCE [LARGE SCALE GENOMIC DNA]</scope>
    <source>
        <strain evidence="3 4">DSM 44720</strain>
    </source>
</reference>